<dbReference type="Pfam" id="PF00350">
    <property type="entry name" value="Dynamin_N"/>
    <property type="match status" value="1"/>
</dbReference>
<sequence length="652" mass="68331">MADVHLPLPIPGADRARAEATAIAAQLDDYVLPRLARLDAPLLVVVGGSTGAGKSTLVNSLVGRPVTSSGVIRPTTRHPVLVHNTEDAGWFTGQRILPGLARTTGEAGGGKALRLVAEPTLPRGLAILDAPDIDSVVDENRTLAGQLLAAADMWLFVTSAARYADAVPWDFLNGAAQRHVVVGVVLDRVPPAAMRDIPGHLGQMMAHRGLGSAPLFAVPETSVDAQGILPNAAVSPIRGWLAGLVANEQTRQQVVRATLSGAIDDTVRRAPAIATAVDEQVGAVTQLRDDANRAYDQAVKAVKLRTADGTLLRGEVLARWHEFVGTGEFMRAVENRISLLRDRLMAVFRGQRVEADHVKVAVESGLEALIIEEGRAAAERAEAAWRGDPAGRHVLESATVDLATPAHDFDDQVARMIREWQGAVFGMVSEESGPRRLTARYLALGVNGVAATLMVLIFSQTGGLTGAEVGIAGGSVALAQSLLEAVFGDENVRRMAKKAKDDLDERVEVLMSSALLRYHQTLVALQVRPQQSDEIRAAVRAVEAEAAGGLLPGMPVTAGGELPAAAGGELPAVPAGGPSTGTADEPAAMAGGTPTVDPPAGASDTARIPTGDTPALTAGDDPVRPADPAGLLRPEADWWRDHTEAAHLDQEK</sequence>
<accession>A0A644ZMJ6</accession>
<dbReference type="EMBL" id="VSSQ01009621">
    <property type="protein sequence ID" value="MPM42150.1"/>
    <property type="molecule type" value="Genomic_DNA"/>
</dbReference>
<reference evidence="3" key="1">
    <citation type="submission" date="2019-08" db="EMBL/GenBank/DDBJ databases">
        <authorList>
            <person name="Kucharzyk K."/>
            <person name="Murdoch R.W."/>
            <person name="Higgins S."/>
            <person name="Loffler F."/>
        </authorList>
    </citation>
    <scope>NUCLEOTIDE SEQUENCE</scope>
</reference>
<name>A0A644ZMJ6_9ZZZZ</name>
<evidence type="ECO:0000259" key="2">
    <source>
        <dbReference type="Pfam" id="PF00350"/>
    </source>
</evidence>
<feature type="compositionally biased region" description="Low complexity" evidence="1">
    <location>
        <begin position="562"/>
        <end position="577"/>
    </location>
</feature>
<dbReference type="InterPro" id="IPR045063">
    <property type="entry name" value="Dynamin_N"/>
</dbReference>
<dbReference type="InterPro" id="IPR027417">
    <property type="entry name" value="P-loop_NTPase"/>
</dbReference>
<evidence type="ECO:0000256" key="1">
    <source>
        <dbReference type="SAM" id="MobiDB-lite"/>
    </source>
</evidence>
<dbReference type="Gene3D" id="3.40.50.300">
    <property type="entry name" value="P-loop containing nucleotide triphosphate hydrolases"/>
    <property type="match status" value="1"/>
</dbReference>
<dbReference type="SUPFAM" id="SSF52540">
    <property type="entry name" value="P-loop containing nucleoside triphosphate hydrolases"/>
    <property type="match status" value="1"/>
</dbReference>
<comment type="caution">
    <text evidence="3">The sequence shown here is derived from an EMBL/GenBank/DDBJ whole genome shotgun (WGS) entry which is preliminary data.</text>
</comment>
<dbReference type="AlphaFoldDB" id="A0A644ZMJ6"/>
<evidence type="ECO:0000313" key="3">
    <source>
        <dbReference type="EMBL" id="MPM42150.1"/>
    </source>
</evidence>
<organism evidence="3">
    <name type="scientific">bioreactor metagenome</name>
    <dbReference type="NCBI Taxonomy" id="1076179"/>
    <lineage>
        <taxon>unclassified sequences</taxon>
        <taxon>metagenomes</taxon>
        <taxon>ecological metagenomes</taxon>
    </lineage>
</organism>
<feature type="region of interest" description="Disordered" evidence="1">
    <location>
        <begin position="562"/>
        <end position="638"/>
    </location>
</feature>
<feature type="domain" description="Dynamin N-terminal" evidence="2">
    <location>
        <begin position="44"/>
        <end position="88"/>
    </location>
</feature>
<gene>
    <name evidence="3" type="ORF">SDC9_88812</name>
</gene>
<proteinExistence type="predicted"/>
<protein>
    <recommendedName>
        <fullName evidence="2">Dynamin N-terminal domain-containing protein</fullName>
    </recommendedName>
</protein>